<accession>A0A845V0E8</accession>
<reference evidence="2 3" key="1">
    <citation type="submission" date="2020-02" db="EMBL/GenBank/DDBJ databases">
        <authorList>
            <person name="Zhang X.-Y."/>
        </authorList>
    </citation>
    <scope>NUCLEOTIDE SEQUENCE [LARGE SCALE GENOMIC DNA]</scope>
    <source>
        <strain evidence="2 3">C33</strain>
    </source>
</reference>
<dbReference type="EMBL" id="JAAGSC010000031">
    <property type="protein sequence ID" value="NDY94766.1"/>
    <property type="molecule type" value="Genomic_DNA"/>
</dbReference>
<feature type="compositionally biased region" description="Low complexity" evidence="1">
    <location>
        <begin position="196"/>
        <end position="205"/>
    </location>
</feature>
<evidence type="ECO:0000313" key="2">
    <source>
        <dbReference type="EMBL" id="NDY94766.1"/>
    </source>
</evidence>
<sequence length="285" mass="32194">MAANLDLTTYFDRTTAARLEATIVQRTHHGDLSKWQVAPDALPEVETGWRIDDSVLVAGAPFDGPGALTKTLKTLIPWRKGPLNLGGVVMDTEWRSDWKWNRIAPHLELEGKRVLDIGAGNGYFGWRMLDAGARGRRLRPHRRVLDAVPSHPALHRRLRQSAPAVEVRGPARAGRLRRGVVARRALLPQRTARTSPADPRPACARPNRRRRDADHSRQRGRRTRSARPLRQHAQRLSPADRVARAALDGRGRIRRFPGRRRNAHYHPRTARHRVDAVPVPGPRAY</sequence>
<proteinExistence type="predicted"/>
<comment type="caution">
    <text evidence="2">The sequence shown here is derived from an EMBL/GenBank/DDBJ whole genome shotgun (WGS) entry which is preliminary data.</text>
</comment>
<dbReference type="InterPro" id="IPR029063">
    <property type="entry name" value="SAM-dependent_MTases_sf"/>
</dbReference>
<gene>
    <name evidence="2" type="ORF">G3I74_03370</name>
</gene>
<protein>
    <submittedName>
        <fullName evidence="2">DUF1698 domain-containing protein</fullName>
    </submittedName>
</protein>
<dbReference type="InterPro" id="IPR027555">
    <property type="entry name" value="Mo5U34_MeTrfas-like"/>
</dbReference>
<name>A0A845V0E8_9GAMM</name>
<dbReference type="Proteomes" id="UP000484885">
    <property type="component" value="Unassembled WGS sequence"/>
</dbReference>
<feature type="region of interest" description="Disordered" evidence="1">
    <location>
        <begin position="256"/>
        <end position="285"/>
    </location>
</feature>
<dbReference type="AlphaFoldDB" id="A0A845V0E8"/>
<feature type="compositionally biased region" description="Basic residues" evidence="1">
    <location>
        <begin position="256"/>
        <end position="271"/>
    </location>
</feature>
<dbReference type="SUPFAM" id="SSF53335">
    <property type="entry name" value="S-adenosyl-L-methionine-dependent methyltransferases"/>
    <property type="match status" value="1"/>
</dbReference>
<feature type="compositionally biased region" description="Basic residues" evidence="1">
    <location>
        <begin position="218"/>
        <end position="233"/>
    </location>
</feature>
<dbReference type="Pfam" id="PF08003">
    <property type="entry name" value="Methyltransf_9"/>
    <property type="match status" value="1"/>
</dbReference>
<organism evidence="2 3">
    <name type="scientific">Wenzhouxiangella limi</name>
    <dbReference type="NCBI Taxonomy" id="2707351"/>
    <lineage>
        <taxon>Bacteria</taxon>
        <taxon>Pseudomonadati</taxon>
        <taxon>Pseudomonadota</taxon>
        <taxon>Gammaproteobacteria</taxon>
        <taxon>Chromatiales</taxon>
        <taxon>Wenzhouxiangellaceae</taxon>
        <taxon>Wenzhouxiangella</taxon>
    </lineage>
</organism>
<evidence type="ECO:0000313" key="3">
    <source>
        <dbReference type="Proteomes" id="UP000484885"/>
    </source>
</evidence>
<feature type="region of interest" description="Disordered" evidence="1">
    <location>
        <begin position="182"/>
        <end position="240"/>
    </location>
</feature>
<keyword evidence="3" id="KW-1185">Reference proteome</keyword>
<evidence type="ECO:0000256" key="1">
    <source>
        <dbReference type="SAM" id="MobiDB-lite"/>
    </source>
</evidence>